<protein>
    <submittedName>
        <fullName evidence="5">GlxA family transcriptional regulator</fullName>
    </submittedName>
</protein>
<dbReference type="InterPro" id="IPR029062">
    <property type="entry name" value="Class_I_gatase-like"/>
</dbReference>
<evidence type="ECO:0000256" key="1">
    <source>
        <dbReference type="ARBA" id="ARBA00023015"/>
    </source>
</evidence>
<evidence type="ECO:0000259" key="4">
    <source>
        <dbReference type="PROSITE" id="PS01124"/>
    </source>
</evidence>
<dbReference type="PANTHER" id="PTHR43130">
    <property type="entry name" value="ARAC-FAMILY TRANSCRIPTIONAL REGULATOR"/>
    <property type="match status" value="1"/>
</dbReference>
<feature type="domain" description="HTH araC/xylS-type" evidence="4">
    <location>
        <begin position="220"/>
        <end position="317"/>
    </location>
</feature>
<evidence type="ECO:0000313" key="6">
    <source>
        <dbReference type="Proteomes" id="UP001190464"/>
    </source>
</evidence>
<sequence length="323" mass="34278">MTDVGAGARLVVIVVFDEVTMLDVAGAAEVFVEATRFGANYAVKIASVDGRDVTTSIGARLGVTDSLAAIGSADTVLVAGGDYLPRRPIDPALVEAVRSLAGRTRRLASICTGSFILAQAGMLSGRRATTHWHDARLLARAFPDISVEPDAIFIRDGDVYTSAGVSAGIDLALALVEMDHGSKLVREVARWLVVYLKRAGGQSQFSTLVEAAPPPESALRTVTDAIAADPAADHSVNALARRAALSSRQLTRLFQAELGTTPARYVETVRIDAARAALDSGHSVTESAHRAGFGSPETLRRVFTDHLGVSPKAYRDRFRTTVR</sequence>
<dbReference type="Gene3D" id="3.40.50.880">
    <property type="match status" value="1"/>
</dbReference>
<evidence type="ECO:0000313" key="5">
    <source>
        <dbReference type="EMBL" id="CAJ1503757.1"/>
    </source>
</evidence>
<dbReference type="EMBL" id="OY726398">
    <property type="protein sequence ID" value="CAJ1503757.1"/>
    <property type="molecule type" value="Genomic_DNA"/>
</dbReference>
<keyword evidence="6" id="KW-1185">Reference proteome</keyword>
<organism evidence="5 6">
    <name type="scientific">[Mycobacterium] holstebronense</name>
    <dbReference type="NCBI Taxonomy" id="3064288"/>
    <lineage>
        <taxon>Bacteria</taxon>
        <taxon>Bacillati</taxon>
        <taxon>Actinomycetota</taxon>
        <taxon>Actinomycetes</taxon>
        <taxon>Mycobacteriales</taxon>
        <taxon>Mycobacteriaceae</taxon>
        <taxon>Mycolicibacterium</taxon>
    </lineage>
</organism>
<dbReference type="PANTHER" id="PTHR43130:SF3">
    <property type="entry name" value="HTH-TYPE TRANSCRIPTIONAL REGULATOR RV1931C"/>
    <property type="match status" value="1"/>
</dbReference>
<dbReference type="Pfam" id="PF01965">
    <property type="entry name" value="DJ-1_PfpI"/>
    <property type="match status" value="1"/>
</dbReference>
<dbReference type="SUPFAM" id="SSF52317">
    <property type="entry name" value="Class I glutamine amidotransferase-like"/>
    <property type="match status" value="1"/>
</dbReference>
<dbReference type="Proteomes" id="UP001190464">
    <property type="component" value="Chromosome"/>
</dbReference>
<dbReference type="InterPro" id="IPR052158">
    <property type="entry name" value="INH-QAR"/>
</dbReference>
<dbReference type="CDD" id="cd03137">
    <property type="entry name" value="GATase1_AraC_1"/>
    <property type="match status" value="1"/>
</dbReference>
<name>A0ABM9LS00_9MYCO</name>
<dbReference type="Pfam" id="PF12833">
    <property type="entry name" value="HTH_18"/>
    <property type="match status" value="1"/>
</dbReference>
<keyword evidence="2" id="KW-0238">DNA-binding</keyword>
<accession>A0ABM9LS00</accession>
<keyword evidence="3" id="KW-0804">Transcription</keyword>
<reference evidence="5 6" key="1">
    <citation type="submission" date="2023-08" db="EMBL/GenBank/DDBJ databases">
        <authorList>
            <person name="Folkvardsen B D."/>
            <person name="Norman A."/>
        </authorList>
    </citation>
    <scope>NUCLEOTIDE SEQUENCE [LARGE SCALE GENOMIC DNA]</scope>
    <source>
        <strain evidence="5 6">Mu0102</strain>
    </source>
</reference>
<dbReference type="InterPro" id="IPR018060">
    <property type="entry name" value="HTH_AraC"/>
</dbReference>
<gene>
    <name evidence="5" type="ORF">MU0102_002073</name>
</gene>
<proteinExistence type="predicted"/>
<dbReference type="InterPro" id="IPR002818">
    <property type="entry name" value="DJ-1/PfpI"/>
</dbReference>
<dbReference type="SMART" id="SM00342">
    <property type="entry name" value="HTH_ARAC"/>
    <property type="match status" value="1"/>
</dbReference>
<keyword evidence="1" id="KW-0805">Transcription regulation</keyword>
<dbReference type="PROSITE" id="PS01124">
    <property type="entry name" value="HTH_ARAC_FAMILY_2"/>
    <property type="match status" value="1"/>
</dbReference>
<evidence type="ECO:0000256" key="2">
    <source>
        <dbReference type="ARBA" id="ARBA00023125"/>
    </source>
</evidence>
<dbReference type="InterPro" id="IPR009057">
    <property type="entry name" value="Homeodomain-like_sf"/>
</dbReference>
<dbReference type="SUPFAM" id="SSF46689">
    <property type="entry name" value="Homeodomain-like"/>
    <property type="match status" value="2"/>
</dbReference>
<dbReference type="InterPro" id="IPR018062">
    <property type="entry name" value="HTH_AraC-typ_CS"/>
</dbReference>
<dbReference type="Gene3D" id="1.10.10.60">
    <property type="entry name" value="Homeodomain-like"/>
    <property type="match status" value="1"/>
</dbReference>
<dbReference type="RefSeq" id="WP_308486750.1">
    <property type="nucleotide sequence ID" value="NZ_OY726398.1"/>
</dbReference>
<evidence type="ECO:0000256" key="3">
    <source>
        <dbReference type="ARBA" id="ARBA00023163"/>
    </source>
</evidence>
<dbReference type="PROSITE" id="PS00041">
    <property type="entry name" value="HTH_ARAC_FAMILY_1"/>
    <property type="match status" value="1"/>
</dbReference>